<protein>
    <submittedName>
        <fullName evidence="2">Uncharacterized protein</fullName>
    </submittedName>
</protein>
<comment type="caution">
    <text evidence="2">The sequence shown here is derived from an EMBL/GenBank/DDBJ whole genome shotgun (WGS) entry which is preliminary data.</text>
</comment>
<dbReference type="AlphaFoldDB" id="A0AB34JRR9"/>
<reference evidence="2 3" key="1">
    <citation type="journal article" date="2024" name="Science">
        <title>Giant polyketide synthase enzymes in the biosynthesis of giant marine polyether toxins.</title>
        <authorList>
            <person name="Fallon T.R."/>
            <person name="Shende V.V."/>
            <person name="Wierzbicki I.H."/>
            <person name="Pendleton A.L."/>
            <person name="Watervoot N.F."/>
            <person name="Auber R.P."/>
            <person name="Gonzalez D.J."/>
            <person name="Wisecaver J.H."/>
            <person name="Moore B.S."/>
        </authorList>
    </citation>
    <scope>NUCLEOTIDE SEQUENCE [LARGE SCALE GENOMIC DNA]</scope>
    <source>
        <strain evidence="2 3">12B1</strain>
    </source>
</reference>
<dbReference type="EMBL" id="JBGBPQ010000006">
    <property type="protein sequence ID" value="KAL1523508.1"/>
    <property type="molecule type" value="Genomic_DNA"/>
</dbReference>
<keyword evidence="3" id="KW-1185">Reference proteome</keyword>
<proteinExistence type="predicted"/>
<organism evidence="2 3">
    <name type="scientific">Prymnesium parvum</name>
    <name type="common">Toxic golden alga</name>
    <dbReference type="NCBI Taxonomy" id="97485"/>
    <lineage>
        <taxon>Eukaryota</taxon>
        <taxon>Haptista</taxon>
        <taxon>Haptophyta</taxon>
        <taxon>Prymnesiophyceae</taxon>
        <taxon>Prymnesiales</taxon>
        <taxon>Prymnesiaceae</taxon>
        <taxon>Prymnesium</taxon>
    </lineage>
</organism>
<evidence type="ECO:0000256" key="1">
    <source>
        <dbReference type="SAM" id="MobiDB-lite"/>
    </source>
</evidence>
<dbReference type="Proteomes" id="UP001515480">
    <property type="component" value="Unassembled WGS sequence"/>
</dbReference>
<feature type="region of interest" description="Disordered" evidence="1">
    <location>
        <begin position="1"/>
        <end position="29"/>
    </location>
</feature>
<feature type="compositionally biased region" description="Basic and acidic residues" evidence="1">
    <location>
        <begin position="106"/>
        <end position="116"/>
    </location>
</feature>
<evidence type="ECO:0000313" key="2">
    <source>
        <dbReference type="EMBL" id="KAL1523508.1"/>
    </source>
</evidence>
<evidence type="ECO:0000313" key="3">
    <source>
        <dbReference type="Proteomes" id="UP001515480"/>
    </source>
</evidence>
<feature type="compositionally biased region" description="Polar residues" evidence="1">
    <location>
        <begin position="137"/>
        <end position="148"/>
    </location>
</feature>
<gene>
    <name evidence="2" type="ORF">AB1Y20_018446</name>
</gene>
<sequence length="148" mass="15603">MNLVESVGSASGGGERRVGRATASSEISSGNQYRAQPACALPRPSYAALVQSFLCGEKTSLLPPIGKQCHRSAVLTIIFAPSSTIQQIASLLGSCLVVAGDRKTAKDSSVDGRIDNHAIPAPFPPRFSDVRTRPSEQNRSAQHPQSSD</sequence>
<accession>A0AB34JRR9</accession>
<feature type="region of interest" description="Disordered" evidence="1">
    <location>
        <begin position="106"/>
        <end position="148"/>
    </location>
</feature>
<name>A0AB34JRR9_PRYPA</name>